<dbReference type="AlphaFoldDB" id="A0A9Q0H692"/>
<evidence type="ECO:0000313" key="2">
    <source>
        <dbReference type="Proteomes" id="UP001141806"/>
    </source>
</evidence>
<sequence length="340" mass="36698">MSGAKCVGRLLTDGGEVSFVAGGSSVVGDGLDQPLTQTWGFADEKKRWRISGWNDALAQYCMCHQTLFHQGMQRSLQSVATAMGASGSMVQQEEGVPQLERITGVNLGCFLGFTNEESRTRADPGNDVGRARRLNKKCKWTTREKGKNLVHVDSVQHGFREDSVQDGFREDSVQDGFREASSRMVLRGGRPSLWSSCKFGHHAVACKTGIATEGEVQREEPVVHKEVKVDGDASCGWTEDRGIPVVPGGASNQSLEVVFLAGELPEDFDNTKRNVNQAREPDQGSMGGSGMAAWPRDHAEVTTAAAIMVGSPIGHVLPSGIMAGNMADTIHGCERLHVFI</sequence>
<dbReference type="EMBL" id="JAMYWD010000010">
    <property type="protein sequence ID" value="KAJ4959381.1"/>
    <property type="molecule type" value="Genomic_DNA"/>
</dbReference>
<reference evidence="1" key="1">
    <citation type="journal article" date="2023" name="Plant J.">
        <title>The genome of the king protea, Protea cynaroides.</title>
        <authorList>
            <person name="Chang J."/>
            <person name="Duong T.A."/>
            <person name="Schoeman C."/>
            <person name="Ma X."/>
            <person name="Roodt D."/>
            <person name="Barker N."/>
            <person name="Li Z."/>
            <person name="Van de Peer Y."/>
            <person name="Mizrachi E."/>
        </authorList>
    </citation>
    <scope>NUCLEOTIDE SEQUENCE</scope>
    <source>
        <tissue evidence="1">Young leaves</tissue>
    </source>
</reference>
<comment type="caution">
    <text evidence="1">The sequence shown here is derived from an EMBL/GenBank/DDBJ whole genome shotgun (WGS) entry which is preliminary data.</text>
</comment>
<evidence type="ECO:0000313" key="1">
    <source>
        <dbReference type="EMBL" id="KAJ4959381.1"/>
    </source>
</evidence>
<proteinExistence type="predicted"/>
<gene>
    <name evidence="1" type="ORF">NE237_026492</name>
</gene>
<name>A0A9Q0H692_9MAGN</name>
<protein>
    <submittedName>
        <fullName evidence="1">Uncharacterized protein</fullName>
    </submittedName>
</protein>
<keyword evidence="2" id="KW-1185">Reference proteome</keyword>
<accession>A0A9Q0H692</accession>
<dbReference type="Proteomes" id="UP001141806">
    <property type="component" value="Unassembled WGS sequence"/>
</dbReference>
<organism evidence="1 2">
    <name type="scientific">Protea cynaroides</name>
    <dbReference type="NCBI Taxonomy" id="273540"/>
    <lineage>
        <taxon>Eukaryota</taxon>
        <taxon>Viridiplantae</taxon>
        <taxon>Streptophyta</taxon>
        <taxon>Embryophyta</taxon>
        <taxon>Tracheophyta</taxon>
        <taxon>Spermatophyta</taxon>
        <taxon>Magnoliopsida</taxon>
        <taxon>Proteales</taxon>
        <taxon>Proteaceae</taxon>
        <taxon>Protea</taxon>
    </lineage>
</organism>